<evidence type="ECO:0000256" key="1">
    <source>
        <dbReference type="ARBA" id="ARBA00022527"/>
    </source>
</evidence>
<feature type="domain" description="Protein kinase" evidence="10">
    <location>
        <begin position="260"/>
        <end position="522"/>
    </location>
</feature>
<evidence type="ECO:0000259" key="10">
    <source>
        <dbReference type="PROSITE" id="PS50011"/>
    </source>
</evidence>
<comment type="caution">
    <text evidence="12">The sequence shown here is derived from an EMBL/GenBank/DDBJ whole genome shotgun (WGS) entry which is preliminary data.</text>
</comment>
<proteinExistence type="predicted"/>
<feature type="domain" description="AGC-kinase C-terminal" evidence="11">
    <location>
        <begin position="523"/>
        <end position="643"/>
    </location>
</feature>
<feature type="compositionally biased region" description="Polar residues" evidence="8">
    <location>
        <begin position="114"/>
        <end position="125"/>
    </location>
</feature>
<dbReference type="PROSITE" id="PS50011">
    <property type="entry name" value="PROTEIN_KINASE_DOM"/>
    <property type="match status" value="1"/>
</dbReference>
<feature type="region of interest" description="Disordered" evidence="8">
    <location>
        <begin position="1"/>
        <end position="23"/>
    </location>
</feature>
<dbReference type="Gene3D" id="3.30.200.20">
    <property type="entry name" value="Phosphorylase Kinase, domain 1"/>
    <property type="match status" value="1"/>
</dbReference>
<evidence type="ECO:0000256" key="5">
    <source>
        <dbReference type="ARBA" id="ARBA00022777"/>
    </source>
</evidence>
<dbReference type="SUPFAM" id="SSF56112">
    <property type="entry name" value="Protein kinase-like (PK-like)"/>
    <property type="match status" value="1"/>
</dbReference>
<dbReference type="AlphaFoldDB" id="A0A9Q3DRZ0"/>
<feature type="compositionally biased region" description="Polar residues" evidence="8">
    <location>
        <begin position="96"/>
        <end position="108"/>
    </location>
</feature>
<evidence type="ECO:0000256" key="4">
    <source>
        <dbReference type="ARBA" id="ARBA00022741"/>
    </source>
</evidence>
<gene>
    <name evidence="12" type="ORF">O181_045730</name>
</gene>
<evidence type="ECO:0008006" key="14">
    <source>
        <dbReference type="Google" id="ProtNLM"/>
    </source>
</evidence>
<dbReference type="InterPro" id="IPR017441">
    <property type="entry name" value="Protein_kinase_ATP_BS"/>
</dbReference>
<dbReference type="InterPro" id="IPR045270">
    <property type="entry name" value="STKc_AGC"/>
</dbReference>
<keyword evidence="3" id="KW-0808">Transferase</keyword>
<sequence length="666" mass="75387">MLGSSARIHSTPDDSIFSASTDTTPVTSVNLKNLSAPSAPPKSWPDPSQQPDHQLSITLIGAKSLKFKHSHLTSSANQFRPYAVLQFDQTESVTQEAGSITSNSSSPNWKLRSSRPTTPRLNSFDSTSSSSTICKLNKNQASTLENPVWNHTAIFDVFKPQSSIFISIYHHYFTNPNQDQHQGFLGGAIIDLNYNDQLKSFFLESRNNTNQPSLSKVIFDGSINLWDQDGVKLNGEILIKIEIKQIDLAKRRKKIETSDFEVVKLIGEGSYGQVFRVRKKDTRRLYAMKVLDKQRILGDGKAALEHVLAERQILEKTWGCGFLVGLKFSFQSETSLYLVMDLKTGGELMSYMQRFGGRFQESWAVFYTAEILSGLSFLHSMDIVYRDLKPENCLLDATGHVALCDFGLSKLGMAADTITKTFCGTTEYIAPEILLEQGYTRTVDFWSLGVLIFEMSVGWTPFFSEDRVTKYTLILECDISAKFPKRGVSEVTKNVILRLLERDRHQRLGANGIQDIERHEFFGKMDWKALVGKRLTPPFKPRVESDANLSHCERVYYHGGGNGKDGLVKNGGLHSRRSSVEHKGLERTLTTTAHAEKDDFHQLSNSHPNEHSEVDKMPKEKGQRNDRFRGFTFSREEQSIESLKQIDKDFIQQLSFRRSSETRYPI</sequence>
<dbReference type="EMBL" id="AVOT02018838">
    <property type="protein sequence ID" value="MBW0506015.1"/>
    <property type="molecule type" value="Genomic_DNA"/>
</dbReference>
<dbReference type="PROSITE" id="PS51285">
    <property type="entry name" value="AGC_KINASE_CTER"/>
    <property type="match status" value="1"/>
</dbReference>
<keyword evidence="2" id="KW-0597">Phosphoprotein</keyword>
<evidence type="ECO:0000256" key="7">
    <source>
        <dbReference type="PROSITE-ProRule" id="PRU10141"/>
    </source>
</evidence>
<feature type="binding site" evidence="7">
    <location>
        <position position="289"/>
    </location>
    <ligand>
        <name>ATP</name>
        <dbReference type="ChEBI" id="CHEBI:30616"/>
    </ligand>
</feature>
<evidence type="ECO:0000259" key="11">
    <source>
        <dbReference type="PROSITE" id="PS51285"/>
    </source>
</evidence>
<dbReference type="SMART" id="SM00239">
    <property type="entry name" value="C2"/>
    <property type="match status" value="1"/>
</dbReference>
<keyword evidence="1" id="KW-0723">Serine/threonine-protein kinase</keyword>
<dbReference type="CDD" id="cd05123">
    <property type="entry name" value="STKc_AGC"/>
    <property type="match status" value="1"/>
</dbReference>
<name>A0A9Q3DRZ0_9BASI</name>
<dbReference type="PROSITE" id="PS00108">
    <property type="entry name" value="PROTEIN_KINASE_ST"/>
    <property type="match status" value="1"/>
</dbReference>
<feature type="region of interest" description="Disordered" evidence="8">
    <location>
        <begin position="595"/>
        <end position="625"/>
    </location>
</feature>
<organism evidence="12 13">
    <name type="scientific">Austropuccinia psidii MF-1</name>
    <dbReference type="NCBI Taxonomy" id="1389203"/>
    <lineage>
        <taxon>Eukaryota</taxon>
        <taxon>Fungi</taxon>
        <taxon>Dikarya</taxon>
        <taxon>Basidiomycota</taxon>
        <taxon>Pucciniomycotina</taxon>
        <taxon>Pucciniomycetes</taxon>
        <taxon>Pucciniales</taxon>
        <taxon>Sphaerophragmiaceae</taxon>
        <taxon>Austropuccinia</taxon>
    </lineage>
</organism>
<accession>A0A9Q3DRZ0</accession>
<dbReference type="Pfam" id="PF00168">
    <property type="entry name" value="C2"/>
    <property type="match status" value="1"/>
</dbReference>
<dbReference type="Gene3D" id="2.60.40.150">
    <property type="entry name" value="C2 domain"/>
    <property type="match status" value="1"/>
</dbReference>
<dbReference type="InterPro" id="IPR000719">
    <property type="entry name" value="Prot_kinase_dom"/>
</dbReference>
<dbReference type="PROSITE" id="PS50004">
    <property type="entry name" value="C2"/>
    <property type="match status" value="1"/>
</dbReference>
<evidence type="ECO:0000256" key="2">
    <source>
        <dbReference type="ARBA" id="ARBA00022553"/>
    </source>
</evidence>
<dbReference type="InterPro" id="IPR008271">
    <property type="entry name" value="Ser/Thr_kinase_AS"/>
</dbReference>
<dbReference type="InterPro" id="IPR000008">
    <property type="entry name" value="C2_dom"/>
</dbReference>
<evidence type="ECO:0000256" key="8">
    <source>
        <dbReference type="SAM" id="MobiDB-lite"/>
    </source>
</evidence>
<feature type="compositionally biased region" description="Basic and acidic residues" evidence="8">
    <location>
        <begin position="608"/>
        <end position="625"/>
    </location>
</feature>
<protein>
    <recommendedName>
        <fullName evidence="14">AGC/AKT protein kinase</fullName>
    </recommendedName>
</protein>
<feature type="region of interest" description="Disordered" evidence="8">
    <location>
        <begin position="33"/>
        <end position="52"/>
    </location>
</feature>
<dbReference type="GO" id="GO:0004674">
    <property type="term" value="F:protein serine/threonine kinase activity"/>
    <property type="evidence" value="ECO:0007669"/>
    <property type="project" value="UniProtKB-KW"/>
</dbReference>
<evidence type="ECO:0000313" key="13">
    <source>
        <dbReference type="Proteomes" id="UP000765509"/>
    </source>
</evidence>
<keyword evidence="4 7" id="KW-0547">Nucleotide-binding</keyword>
<dbReference type="InterPro" id="IPR011009">
    <property type="entry name" value="Kinase-like_dom_sf"/>
</dbReference>
<evidence type="ECO:0000256" key="6">
    <source>
        <dbReference type="ARBA" id="ARBA00022840"/>
    </source>
</evidence>
<dbReference type="SMART" id="SM00220">
    <property type="entry name" value="S_TKc"/>
    <property type="match status" value="1"/>
</dbReference>
<dbReference type="Gene3D" id="1.10.510.10">
    <property type="entry name" value="Transferase(Phosphotransferase) domain 1"/>
    <property type="match status" value="1"/>
</dbReference>
<dbReference type="Proteomes" id="UP000765509">
    <property type="component" value="Unassembled WGS sequence"/>
</dbReference>
<feature type="region of interest" description="Disordered" evidence="8">
    <location>
        <begin position="96"/>
        <end position="128"/>
    </location>
</feature>
<dbReference type="Pfam" id="PF00069">
    <property type="entry name" value="Pkinase"/>
    <property type="match status" value="1"/>
</dbReference>
<feature type="domain" description="C2" evidence="9">
    <location>
        <begin position="35"/>
        <end position="205"/>
    </location>
</feature>
<dbReference type="OrthoDB" id="63267at2759"/>
<dbReference type="PANTHER" id="PTHR24351">
    <property type="entry name" value="RIBOSOMAL PROTEIN S6 KINASE"/>
    <property type="match status" value="1"/>
</dbReference>
<keyword evidence="6 7" id="KW-0067">ATP-binding</keyword>
<evidence type="ECO:0000256" key="3">
    <source>
        <dbReference type="ARBA" id="ARBA00022679"/>
    </source>
</evidence>
<dbReference type="InterPro" id="IPR000961">
    <property type="entry name" value="AGC-kinase_C"/>
</dbReference>
<dbReference type="PROSITE" id="PS00107">
    <property type="entry name" value="PROTEIN_KINASE_ATP"/>
    <property type="match status" value="1"/>
</dbReference>
<reference evidence="12" key="1">
    <citation type="submission" date="2021-03" db="EMBL/GenBank/DDBJ databases">
        <title>Draft genome sequence of rust myrtle Austropuccinia psidii MF-1, a brazilian biotype.</title>
        <authorList>
            <person name="Quecine M.C."/>
            <person name="Pachon D.M.R."/>
            <person name="Bonatelli M.L."/>
            <person name="Correr F.H."/>
            <person name="Franceschini L.M."/>
            <person name="Leite T.F."/>
            <person name="Margarido G.R.A."/>
            <person name="Almeida C.A."/>
            <person name="Ferrarezi J.A."/>
            <person name="Labate C.A."/>
        </authorList>
    </citation>
    <scope>NUCLEOTIDE SEQUENCE</scope>
    <source>
        <strain evidence="12">MF-1</strain>
    </source>
</reference>
<dbReference type="FunFam" id="1.10.510.10:FF:000008">
    <property type="entry name" value="Non-specific serine/threonine protein kinase"/>
    <property type="match status" value="1"/>
</dbReference>
<keyword evidence="13" id="KW-1185">Reference proteome</keyword>
<keyword evidence="5" id="KW-0418">Kinase</keyword>
<evidence type="ECO:0000313" key="12">
    <source>
        <dbReference type="EMBL" id="MBW0506015.1"/>
    </source>
</evidence>
<dbReference type="InterPro" id="IPR035892">
    <property type="entry name" value="C2_domain_sf"/>
</dbReference>
<evidence type="ECO:0000259" key="9">
    <source>
        <dbReference type="PROSITE" id="PS50004"/>
    </source>
</evidence>
<dbReference type="SUPFAM" id="SSF49562">
    <property type="entry name" value="C2 domain (Calcium/lipid-binding domain, CaLB)"/>
    <property type="match status" value="1"/>
</dbReference>
<dbReference type="GO" id="GO:0005524">
    <property type="term" value="F:ATP binding"/>
    <property type="evidence" value="ECO:0007669"/>
    <property type="project" value="UniProtKB-UniRule"/>
</dbReference>